<dbReference type="GO" id="GO:0005730">
    <property type="term" value="C:nucleolus"/>
    <property type="evidence" value="ECO:0007669"/>
    <property type="project" value="UniProtKB-SubCell"/>
</dbReference>
<dbReference type="InterPro" id="IPR027417">
    <property type="entry name" value="P-loop_NTPase"/>
</dbReference>
<dbReference type="PANTHER" id="PTHR11089:SF9">
    <property type="entry name" value="NUCLEOLAR GTP-BINDING PROTEIN 2"/>
    <property type="match status" value="1"/>
</dbReference>
<feature type="region of interest" description="Disordered" evidence="8">
    <location>
        <begin position="534"/>
        <end position="574"/>
    </location>
</feature>
<dbReference type="GO" id="GO:0005525">
    <property type="term" value="F:GTP binding"/>
    <property type="evidence" value="ECO:0007669"/>
    <property type="project" value="UniProtKB-KW"/>
</dbReference>
<dbReference type="CDD" id="cd01858">
    <property type="entry name" value="NGP_1"/>
    <property type="match status" value="1"/>
</dbReference>
<sequence length="678" mass="75360">MAPTKKGKKSSQDGGKTRSSMSETGIKRVKGENFYRDAKKAAKVKMLTGGKPVYGRDGKIIEAAAFQKGEEHAKPGRVQPDRRWFGNTRVISQTALEHFRESLGSKVHDPYSVLLRRNKLPMSLIDAAANPHTRKRSHIVETEPFGDTFGPKAQRKRPRLDAASFQDILKIEDDMVPSIQAENMAETSQPDGFEDVKFGVYHEPIYQKGTSRRIYGELYKVIDSSDVVLHILDARDPIGTMCKSVLDYMRKEKSHKQVVLIINKCDLVPSWVTARYMQHLSKTYPTIAFHASPNHSFGKGTLIQLLRQFQQLHADKKQISVGLIGYPNVGKSSVINTLKSSKVCRVAPIPGETKVWQYITLTRRIYLIDCPGIVPSSANDSNTATVLKGVVRVEALPQPSEHIPALLERVKPVYIARTYGIPLPASYTPGDKCPWEAEDLLEKLARMKGRLLKGGEPDLEGVAKVVLTDWVRGKLPFFVAPPERPEDVSTVKEAEVILNKEGVKELKPVPQKLGGIIQKNKFEGDDIRVLDEGEELEGSVEDGSDSSENSEDSEADEDEEAGVNEDATPATAAEVGWDDVFGAVVGFDVHTESTSDGASKGQFSKRPGKVVQTEYTDDEDANPRKKQKKEARMTTSKKKSENFFTKANVKNRNRERVIPKPGREGQHPGPKGSSRKRR</sequence>
<evidence type="ECO:0000313" key="10">
    <source>
        <dbReference type="EMBL" id="KIM23789.1"/>
    </source>
</evidence>
<evidence type="ECO:0000256" key="8">
    <source>
        <dbReference type="SAM" id="MobiDB-lite"/>
    </source>
</evidence>
<keyword evidence="11" id="KW-1185">Reference proteome</keyword>
<evidence type="ECO:0000256" key="3">
    <source>
        <dbReference type="ARBA" id="ARBA00022127"/>
    </source>
</evidence>
<dbReference type="FunFam" id="3.40.50.300:FF:000559">
    <property type="entry name" value="Nuclear/nucleolar GTPase 2"/>
    <property type="match status" value="1"/>
</dbReference>
<dbReference type="PROSITE" id="PS51721">
    <property type="entry name" value="G_CP"/>
    <property type="match status" value="1"/>
</dbReference>
<dbReference type="Pfam" id="PF01926">
    <property type="entry name" value="MMR_HSR1"/>
    <property type="match status" value="1"/>
</dbReference>
<dbReference type="InterPro" id="IPR012971">
    <property type="entry name" value="NOG2_N_dom"/>
</dbReference>
<dbReference type="AlphaFoldDB" id="A0A0C3AUT2"/>
<feature type="region of interest" description="Disordered" evidence="8">
    <location>
        <begin position="591"/>
        <end position="678"/>
    </location>
</feature>
<dbReference type="SUPFAM" id="SSF52540">
    <property type="entry name" value="P-loop containing nucleoside triphosphate hydrolases"/>
    <property type="match status" value="1"/>
</dbReference>
<evidence type="ECO:0000256" key="2">
    <source>
        <dbReference type="ARBA" id="ARBA00004604"/>
    </source>
</evidence>
<dbReference type="InterPro" id="IPR030378">
    <property type="entry name" value="G_CP_dom"/>
</dbReference>
<dbReference type="InterPro" id="IPR006073">
    <property type="entry name" value="GTP-bd"/>
</dbReference>
<evidence type="ECO:0000259" key="9">
    <source>
        <dbReference type="PROSITE" id="PS51721"/>
    </source>
</evidence>
<dbReference type="PRINTS" id="PR00326">
    <property type="entry name" value="GTP1OBG"/>
</dbReference>
<dbReference type="HOGENOM" id="CLU_011106_4_1_1"/>
<dbReference type="Gene3D" id="1.10.1580.10">
    <property type="match status" value="1"/>
</dbReference>
<evidence type="ECO:0000256" key="1">
    <source>
        <dbReference type="ARBA" id="ARBA00003892"/>
    </source>
</evidence>
<evidence type="ECO:0000256" key="7">
    <source>
        <dbReference type="RuleBase" id="RU364023"/>
    </source>
</evidence>
<dbReference type="STRING" id="933852.A0A0C3AUT2"/>
<evidence type="ECO:0000313" key="11">
    <source>
        <dbReference type="Proteomes" id="UP000054097"/>
    </source>
</evidence>
<feature type="compositionally biased region" description="Basic and acidic residues" evidence="8">
    <location>
        <begin position="652"/>
        <end position="666"/>
    </location>
</feature>
<proteinExistence type="inferred from homology"/>
<dbReference type="OrthoDB" id="444945at2759"/>
<feature type="domain" description="CP-type G" evidence="9">
    <location>
        <begin position="215"/>
        <end position="376"/>
    </location>
</feature>
<dbReference type="InterPro" id="IPR024929">
    <property type="entry name" value="GNL2_CP_dom"/>
</dbReference>
<evidence type="ECO:0000256" key="4">
    <source>
        <dbReference type="ARBA" id="ARBA00022741"/>
    </source>
</evidence>
<comment type="function">
    <text evidence="1 7">GTPase that associates with pre-60S ribosomal subunits in the nucleolus and is required for their nuclear export and maturation.</text>
</comment>
<feature type="region of interest" description="Disordered" evidence="8">
    <location>
        <begin position="1"/>
        <end position="28"/>
    </location>
</feature>
<evidence type="ECO:0000256" key="5">
    <source>
        <dbReference type="ARBA" id="ARBA00023134"/>
    </source>
</evidence>
<comment type="subcellular location">
    <subcellularLocation>
        <location evidence="2 7">Nucleus</location>
        <location evidence="2 7">Nucleolus</location>
    </subcellularLocation>
</comment>
<keyword evidence="6 7" id="KW-0539">Nucleus</keyword>
<protein>
    <recommendedName>
        <fullName evidence="3 7">Nucleolar GTP-binding protein 2</fullName>
    </recommendedName>
</protein>
<reference evidence="11" key="2">
    <citation type="submission" date="2015-01" db="EMBL/GenBank/DDBJ databases">
        <title>Evolutionary Origins and Diversification of the Mycorrhizal Mutualists.</title>
        <authorList>
            <consortium name="DOE Joint Genome Institute"/>
            <consortium name="Mycorrhizal Genomics Consortium"/>
            <person name="Kohler A."/>
            <person name="Kuo A."/>
            <person name="Nagy L.G."/>
            <person name="Floudas D."/>
            <person name="Copeland A."/>
            <person name="Barry K.W."/>
            <person name="Cichocki N."/>
            <person name="Veneault-Fourrey C."/>
            <person name="LaButti K."/>
            <person name="Lindquist E.A."/>
            <person name="Lipzen A."/>
            <person name="Lundell T."/>
            <person name="Morin E."/>
            <person name="Murat C."/>
            <person name="Riley R."/>
            <person name="Ohm R."/>
            <person name="Sun H."/>
            <person name="Tunlid A."/>
            <person name="Henrissat B."/>
            <person name="Grigoriev I.V."/>
            <person name="Hibbett D.S."/>
            <person name="Martin F."/>
        </authorList>
    </citation>
    <scope>NUCLEOTIDE SEQUENCE [LARGE SCALE GENOMIC DNA]</scope>
    <source>
        <strain evidence="11">MAFF 305830</strain>
    </source>
</reference>
<gene>
    <name evidence="10" type="ORF">M408DRAFT_332153</name>
</gene>
<comment type="similarity">
    <text evidence="7">Belongs to the TRAFAC class YlqF/YawG GTPase family. NOG2 subfamily.</text>
</comment>
<dbReference type="InterPro" id="IPR050755">
    <property type="entry name" value="TRAFAC_YlqF/YawG_RiboMat"/>
</dbReference>
<reference evidence="10 11" key="1">
    <citation type="submission" date="2014-04" db="EMBL/GenBank/DDBJ databases">
        <authorList>
            <consortium name="DOE Joint Genome Institute"/>
            <person name="Kuo A."/>
            <person name="Zuccaro A."/>
            <person name="Kohler A."/>
            <person name="Nagy L.G."/>
            <person name="Floudas D."/>
            <person name="Copeland A."/>
            <person name="Barry K.W."/>
            <person name="Cichocki N."/>
            <person name="Veneault-Fourrey C."/>
            <person name="LaButti K."/>
            <person name="Lindquist E.A."/>
            <person name="Lipzen A."/>
            <person name="Lundell T."/>
            <person name="Morin E."/>
            <person name="Murat C."/>
            <person name="Sun H."/>
            <person name="Tunlid A."/>
            <person name="Henrissat B."/>
            <person name="Grigoriev I.V."/>
            <person name="Hibbett D.S."/>
            <person name="Martin F."/>
            <person name="Nordberg H.P."/>
            <person name="Cantor M.N."/>
            <person name="Hua S.X."/>
        </authorList>
    </citation>
    <scope>NUCLEOTIDE SEQUENCE [LARGE SCALE GENOMIC DNA]</scope>
    <source>
        <strain evidence="10 11">MAFF 305830</strain>
    </source>
</reference>
<dbReference type="PANTHER" id="PTHR11089">
    <property type="entry name" value="GTP-BINDING PROTEIN-RELATED"/>
    <property type="match status" value="1"/>
</dbReference>
<dbReference type="InterPro" id="IPR023179">
    <property type="entry name" value="GTP-bd_ortho_bundle_sf"/>
</dbReference>
<dbReference type="Pfam" id="PF08153">
    <property type="entry name" value="NGP1NT"/>
    <property type="match status" value="1"/>
</dbReference>
<dbReference type="EMBL" id="KN824332">
    <property type="protein sequence ID" value="KIM23789.1"/>
    <property type="molecule type" value="Genomic_DNA"/>
</dbReference>
<evidence type="ECO:0000256" key="6">
    <source>
        <dbReference type="ARBA" id="ARBA00023242"/>
    </source>
</evidence>
<keyword evidence="4 7" id="KW-0547">Nucleotide-binding</keyword>
<accession>A0A0C3AUT2</accession>
<keyword evidence="5 7" id="KW-0342">GTP-binding</keyword>
<dbReference type="Proteomes" id="UP000054097">
    <property type="component" value="Unassembled WGS sequence"/>
</dbReference>
<name>A0A0C3AUT2_SERVB</name>
<dbReference type="Gene3D" id="3.40.50.300">
    <property type="entry name" value="P-loop containing nucleotide triphosphate hydrolases"/>
    <property type="match status" value="1"/>
</dbReference>
<feature type="compositionally biased region" description="Acidic residues" evidence="8">
    <location>
        <begin position="534"/>
        <end position="563"/>
    </location>
</feature>
<organism evidence="10 11">
    <name type="scientific">Serendipita vermifera MAFF 305830</name>
    <dbReference type="NCBI Taxonomy" id="933852"/>
    <lineage>
        <taxon>Eukaryota</taxon>
        <taxon>Fungi</taxon>
        <taxon>Dikarya</taxon>
        <taxon>Basidiomycota</taxon>
        <taxon>Agaricomycotina</taxon>
        <taxon>Agaricomycetes</taxon>
        <taxon>Sebacinales</taxon>
        <taxon>Serendipitaceae</taxon>
        <taxon>Serendipita</taxon>
    </lineage>
</organism>